<dbReference type="Proteomes" id="UP000198762">
    <property type="component" value="Unassembled WGS sequence"/>
</dbReference>
<evidence type="ECO:0000256" key="2">
    <source>
        <dbReference type="SAM" id="Phobius"/>
    </source>
</evidence>
<dbReference type="EMBL" id="FOHZ01000017">
    <property type="protein sequence ID" value="SET69085.1"/>
    <property type="molecule type" value="Genomic_DNA"/>
</dbReference>
<dbReference type="RefSeq" id="WP_091853718.1">
    <property type="nucleotide sequence ID" value="NZ_FOHZ01000017.1"/>
</dbReference>
<sequence>MTITSNLSRQVALFLLVTGCLSVSVLTLLLMLLPNYPVSLVWKLSPGGAIGVALASSTLGAVLLGDRLGRLILPILLSLYGLGSALYQLVSPAWGQTLPAEPFLMPVAPSLILVLMAFCCWYGNRRRPGRFLWRVGGLLGIAFGLAAVVGSTDLGAGGALEKVGEQATPLGAISAIALGSAFLLVGTGSGGMDKLRLSQTVMMLGLGALIVTMSLAYQATHDQETTRRALADQWLNDYSRALQGALTNRAQMLERLVDSWARLDIRLGNEDLVRDARILFSDHPDFRALLKINKRARENWRFSDDPDLTLWLENQLLTDAGLRWVRLFPERSEIRSWLVPDTDSPERLLVITRPADSTQYYLVALLDLGVLVDRELLPDHDELGLRLIGPQGEMDVFNQSTSGGRAIMATRSFDLGNNSATLTLAATGQPGRMGILPAAILLFGSVLAYIAMASRAWMEDKASEAKEGALEIQRLRSLMDRNPDPVFVIDREGRFTRLNPATAEILGMSRNRLTGMDFRELINETTVPAEDLANLENAFSQALNGLAPSGITMTFQNFGKDPRRFSLLFIPVMVRGDIEGVFGLAREQVA</sequence>
<dbReference type="InterPro" id="IPR013656">
    <property type="entry name" value="PAS_4"/>
</dbReference>
<feature type="transmembrane region" description="Helical" evidence="2">
    <location>
        <begin position="201"/>
        <end position="219"/>
    </location>
</feature>
<keyword evidence="2" id="KW-0812">Transmembrane</keyword>
<accession>A0A1I0GDU3</accession>
<dbReference type="OrthoDB" id="6146868at2"/>
<name>A0A1I0GDU3_9GAMM</name>
<dbReference type="InterPro" id="IPR035965">
    <property type="entry name" value="PAS-like_dom_sf"/>
</dbReference>
<feature type="transmembrane region" description="Helical" evidence="2">
    <location>
        <begin position="12"/>
        <end position="32"/>
    </location>
</feature>
<feature type="transmembrane region" description="Helical" evidence="2">
    <location>
        <begin position="44"/>
        <end position="64"/>
    </location>
</feature>
<dbReference type="Gene3D" id="3.30.450.20">
    <property type="entry name" value="PAS domain"/>
    <property type="match status" value="1"/>
</dbReference>
<feature type="domain" description="PAS" evidence="3">
    <location>
        <begin position="471"/>
        <end position="546"/>
    </location>
</feature>
<feature type="transmembrane region" description="Helical" evidence="2">
    <location>
        <begin position="131"/>
        <end position="150"/>
    </location>
</feature>
<reference evidence="5" key="1">
    <citation type="submission" date="2016-10" db="EMBL/GenBank/DDBJ databases">
        <authorList>
            <person name="Varghese N."/>
            <person name="Submissions S."/>
        </authorList>
    </citation>
    <scope>NUCLEOTIDE SEQUENCE [LARGE SCALE GENOMIC DNA]</scope>
    <source>
        <strain evidence="5">CGMCC 1.6489</strain>
    </source>
</reference>
<organism evidence="4 5">
    <name type="scientific">Marinobacter segnicrescens</name>
    <dbReference type="NCBI Taxonomy" id="430453"/>
    <lineage>
        <taxon>Bacteria</taxon>
        <taxon>Pseudomonadati</taxon>
        <taxon>Pseudomonadota</taxon>
        <taxon>Gammaproteobacteria</taxon>
        <taxon>Pseudomonadales</taxon>
        <taxon>Marinobacteraceae</taxon>
        <taxon>Marinobacter</taxon>
    </lineage>
</organism>
<dbReference type="InterPro" id="IPR000014">
    <property type="entry name" value="PAS"/>
</dbReference>
<gene>
    <name evidence="4" type="ORF">SAMN04487962_11745</name>
</gene>
<evidence type="ECO:0000313" key="4">
    <source>
        <dbReference type="EMBL" id="SET69085.1"/>
    </source>
</evidence>
<dbReference type="AlphaFoldDB" id="A0A1I0GDU3"/>
<dbReference type="CDD" id="cd00130">
    <property type="entry name" value="PAS"/>
    <property type="match status" value="1"/>
</dbReference>
<feature type="transmembrane region" description="Helical" evidence="2">
    <location>
        <begin position="102"/>
        <end position="124"/>
    </location>
</feature>
<keyword evidence="1" id="KW-0418">Kinase</keyword>
<keyword evidence="5" id="KW-1185">Reference proteome</keyword>
<dbReference type="NCBIfam" id="TIGR00229">
    <property type="entry name" value="sensory_box"/>
    <property type="match status" value="1"/>
</dbReference>
<feature type="transmembrane region" description="Helical" evidence="2">
    <location>
        <begin position="170"/>
        <end position="189"/>
    </location>
</feature>
<keyword evidence="1" id="KW-0808">Transferase</keyword>
<evidence type="ECO:0000313" key="5">
    <source>
        <dbReference type="Proteomes" id="UP000198762"/>
    </source>
</evidence>
<feature type="transmembrane region" description="Helical" evidence="2">
    <location>
        <begin position="71"/>
        <end position="90"/>
    </location>
</feature>
<evidence type="ECO:0000259" key="3">
    <source>
        <dbReference type="PROSITE" id="PS50112"/>
    </source>
</evidence>
<dbReference type="GO" id="GO:0016301">
    <property type="term" value="F:kinase activity"/>
    <property type="evidence" value="ECO:0007669"/>
    <property type="project" value="UniProtKB-KW"/>
</dbReference>
<evidence type="ECO:0000256" key="1">
    <source>
        <dbReference type="ARBA" id="ARBA00022777"/>
    </source>
</evidence>
<proteinExistence type="predicted"/>
<dbReference type="SUPFAM" id="SSF55785">
    <property type="entry name" value="PYP-like sensor domain (PAS domain)"/>
    <property type="match status" value="1"/>
</dbReference>
<dbReference type="Pfam" id="PF08448">
    <property type="entry name" value="PAS_4"/>
    <property type="match status" value="1"/>
</dbReference>
<protein>
    <submittedName>
        <fullName evidence="4">PAS domain S-box-containing protein</fullName>
    </submittedName>
</protein>
<keyword evidence="2" id="KW-0472">Membrane</keyword>
<dbReference type="STRING" id="430453.SAMN04487962_11745"/>
<keyword evidence="2" id="KW-1133">Transmembrane helix</keyword>
<feature type="transmembrane region" description="Helical" evidence="2">
    <location>
        <begin position="433"/>
        <end position="452"/>
    </location>
</feature>
<dbReference type="SMART" id="SM00091">
    <property type="entry name" value="PAS"/>
    <property type="match status" value="1"/>
</dbReference>
<dbReference type="PROSITE" id="PS50112">
    <property type="entry name" value="PAS"/>
    <property type="match status" value="1"/>
</dbReference>